<dbReference type="InParanoid" id="E9HIS1"/>
<sequence length="357" mass="41908">MAAINRSIEVCQVMERVNNFNRSMEVVQVMENRNRYVTKEEFENLASRIEEYEEKRMFEKKVEEKKMLERFNDLNDRIMIVDSKDFKTNLRIKNFEKHMKSLDTKCKELNDRFESVRPVNSNETIQNELEKYDLVPLTVEQINRMAHNSTCVEFIELLVLAAFPDRYFEDHSFADMTNMQFIALFQIVGRYFETAILLSGKELKLSLPCNHEAKIEVATIMEKEINFWKRENGYSRSEEPVTPNAKQQDRSGYDREEGVIQLSERELDALAFRADSVAFIGRVTLAAFPENYFLKTENTAKSLSLRQLDAIYEMVKKKISQVKRRGKPSVPISKEAVFPVIYQKIRNFRMANCHVGL</sequence>
<proteinExistence type="predicted"/>
<evidence type="ECO:0000313" key="1">
    <source>
        <dbReference type="EMBL" id="EFX68363.1"/>
    </source>
</evidence>
<accession>E9HIS1</accession>
<name>E9HIS1_DAPPU</name>
<dbReference type="Proteomes" id="UP000000305">
    <property type="component" value="Unassembled WGS sequence"/>
</dbReference>
<evidence type="ECO:0000313" key="2">
    <source>
        <dbReference type="Proteomes" id="UP000000305"/>
    </source>
</evidence>
<dbReference type="KEGG" id="dpx:DAPPUDRAFT_330178"/>
<keyword evidence="2" id="KW-1185">Reference proteome</keyword>
<dbReference type="HOGENOM" id="CLU_066514_0_0_1"/>
<dbReference type="AlphaFoldDB" id="E9HIS1"/>
<dbReference type="EMBL" id="GL732657">
    <property type="protein sequence ID" value="EFX68363.1"/>
    <property type="molecule type" value="Genomic_DNA"/>
</dbReference>
<dbReference type="OrthoDB" id="6383564at2759"/>
<protein>
    <submittedName>
        <fullName evidence="1">Uncharacterized protein</fullName>
    </submittedName>
</protein>
<gene>
    <name evidence="1" type="ORF">DAPPUDRAFT_330178</name>
</gene>
<reference evidence="1 2" key="1">
    <citation type="journal article" date="2011" name="Science">
        <title>The ecoresponsive genome of Daphnia pulex.</title>
        <authorList>
            <person name="Colbourne J.K."/>
            <person name="Pfrender M.E."/>
            <person name="Gilbert D."/>
            <person name="Thomas W.K."/>
            <person name="Tucker A."/>
            <person name="Oakley T.H."/>
            <person name="Tokishita S."/>
            <person name="Aerts A."/>
            <person name="Arnold G.J."/>
            <person name="Basu M.K."/>
            <person name="Bauer D.J."/>
            <person name="Caceres C.E."/>
            <person name="Carmel L."/>
            <person name="Casola C."/>
            <person name="Choi J.H."/>
            <person name="Detter J.C."/>
            <person name="Dong Q."/>
            <person name="Dusheyko S."/>
            <person name="Eads B.D."/>
            <person name="Frohlich T."/>
            <person name="Geiler-Samerotte K.A."/>
            <person name="Gerlach D."/>
            <person name="Hatcher P."/>
            <person name="Jogdeo S."/>
            <person name="Krijgsveld J."/>
            <person name="Kriventseva E.V."/>
            <person name="Kultz D."/>
            <person name="Laforsch C."/>
            <person name="Lindquist E."/>
            <person name="Lopez J."/>
            <person name="Manak J.R."/>
            <person name="Muller J."/>
            <person name="Pangilinan J."/>
            <person name="Patwardhan R.P."/>
            <person name="Pitluck S."/>
            <person name="Pritham E.J."/>
            <person name="Rechtsteiner A."/>
            <person name="Rho M."/>
            <person name="Rogozin I.B."/>
            <person name="Sakarya O."/>
            <person name="Salamov A."/>
            <person name="Schaack S."/>
            <person name="Shapiro H."/>
            <person name="Shiga Y."/>
            <person name="Skalitzky C."/>
            <person name="Smith Z."/>
            <person name="Souvorov A."/>
            <person name="Sung W."/>
            <person name="Tang Z."/>
            <person name="Tsuchiya D."/>
            <person name="Tu H."/>
            <person name="Vos H."/>
            <person name="Wang M."/>
            <person name="Wolf Y.I."/>
            <person name="Yamagata H."/>
            <person name="Yamada T."/>
            <person name="Ye Y."/>
            <person name="Shaw J.R."/>
            <person name="Andrews J."/>
            <person name="Crease T.J."/>
            <person name="Tang H."/>
            <person name="Lucas S.M."/>
            <person name="Robertson H.M."/>
            <person name="Bork P."/>
            <person name="Koonin E.V."/>
            <person name="Zdobnov E.M."/>
            <person name="Grigoriev I.V."/>
            <person name="Lynch M."/>
            <person name="Boore J.L."/>
        </authorList>
    </citation>
    <scope>NUCLEOTIDE SEQUENCE [LARGE SCALE GENOMIC DNA]</scope>
</reference>
<organism evidence="1 2">
    <name type="scientific">Daphnia pulex</name>
    <name type="common">Water flea</name>
    <dbReference type="NCBI Taxonomy" id="6669"/>
    <lineage>
        <taxon>Eukaryota</taxon>
        <taxon>Metazoa</taxon>
        <taxon>Ecdysozoa</taxon>
        <taxon>Arthropoda</taxon>
        <taxon>Crustacea</taxon>
        <taxon>Branchiopoda</taxon>
        <taxon>Diplostraca</taxon>
        <taxon>Cladocera</taxon>
        <taxon>Anomopoda</taxon>
        <taxon>Daphniidae</taxon>
        <taxon>Daphnia</taxon>
    </lineage>
</organism>